<dbReference type="Proteomes" id="UP000522688">
    <property type="component" value="Unassembled WGS sequence"/>
</dbReference>
<dbReference type="InterPro" id="IPR007484">
    <property type="entry name" value="Peptidase_M28"/>
</dbReference>
<dbReference type="InterPro" id="IPR045175">
    <property type="entry name" value="M28_fam"/>
</dbReference>
<sequence>MTSTRASSASAPDTDPDVARAYDDLVALVQHGPRFHGTPGIAAAADWLEGRLTAVGLSVDRQSVALPGWQPGTVHRLVVRSPIERELPAWPMLWSGSTDGAVRGTVESVGPQGLWGDSMVWRKFVVRDDAGRPVAYLHARDGGPAAPQPLPAGSDLDVAHLAIGRLDGLQLTEWLDDGRPVVVEAEVDSGPVDAAVSDNLIVDLAAADGGSDPARGTVLLCAHYDTFFNTVGAYDNGSGTIALLELAERWAAKAPAVPVRLVFFTAEEWHLGGSRHHLDAASAADLEAIDYVLNIDGLGRGSFVEAFAGPEAFSTAFRDALMAYAAGTRPDLELVTRFPPTVGTDDASFHRAGVPSAFLTFNDLHRLHQPDDEPNLGIAANIAWTVPLAEHLVATLPRPTRVAPPGIL</sequence>
<proteinExistence type="predicted"/>
<dbReference type="AlphaFoldDB" id="A0A7W3PJQ6"/>
<dbReference type="OrthoDB" id="345880at2"/>
<gene>
    <name evidence="3" type="ORF">FB463_002343</name>
    <name evidence="2" type="ORF">FFA01_09780</name>
</gene>
<dbReference type="Proteomes" id="UP000321154">
    <property type="component" value="Unassembled WGS sequence"/>
</dbReference>
<evidence type="ECO:0000259" key="1">
    <source>
        <dbReference type="Pfam" id="PF04389"/>
    </source>
</evidence>
<dbReference type="PANTHER" id="PTHR12147:SF26">
    <property type="entry name" value="PEPTIDASE M28 DOMAIN-CONTAINING PROTEIN"/>
    <property type="match status" value="1"/>
</dbReference>
<evidence type="ECO:0000313" key="5">
    <source>
        <dbReference type="Proteomes" id="UP000522688"/>
    </source>
</evidence>
<dbReference type="GO" id="GO:0006508">
    <property type="term" value="P:proteolysis"/>
    <property type="evidence" value="ECO:0007669"/>
    <property type="project" value="InterPro"/>
</dbReference>
<name>A0A7W3PJQ6_9MICO</name>
<dbReference type="GO" id="GO:0008235">
    <property type="term" value="F:metalloexopeptidase activity"/>
    <property type="evidence" value="ECO:0007669"/>
    <property type="project" value="InterPro"/>
</dbReference>
<comment type="caution">
    <text evidence="3">The sequence shown here is derived from an EMBL/GenBank/DDBJ whole genome shotgun (WGS) entry which is preliminary data.</text>
</comment>
<feature type="domain" description="Peptidase M28" evidence="1">
    <location>
        <begin position="210"/>
        <end position="375"/>
    </location>
</feature>
<dbReference type="EMBL" id="JACGWW010000003">
    <property type="protein sequence ID" value="MBA8814077.1"/>
    <property type="molecule type" value="Genomic_DNA"/>
</dbReference>
<dbReference type="Gene3D" id="3.40.630.10">
    <property type="entry name" value="Zn peptidases"/>
    <property type="match status" value="2"/>
</dbReference>
<evidence type="ECO:0000313" key="2">
    <source>
        <dbReference type="EMBL" id="GEK82669.1"/>
    </source>
</evidence>
<organism evidence="3 5">
    <name type="scientific">Frigoribacterium faeni</name>
    <dbReference type="NCBI Taxonomy" id="145483"/>
    <lineage>
        <taxon>Bacteria</taxon>
        <taxon>Bacillati</taxon>
        <taxon>Actinomycetota</taxon>
        <taxon>Actinomycetes</taxon>
        <taxon>Micrococcales</taxon>
        <taxon>Microbacteriaceae</taxon>
        <taxon>Frigoribacterium</taxon>
    </lineage>
</organism>
<reference evidence="3 5" key="2">
    <citation type="submission" date="2020-07" db="EMBL/GenBank/DDBJ databases">
        <title>Sequencing the genomes of 1000 actinobacteria strains.</title>
        <authorList>
            <person name="Klenk H.-P."/>
        </authorList>
    </citation>
    <scope>NUCLEOTIDE SEQUENCE [LARGE SCALE GENOMIC DNA]</scope>
    <source>
        <strain evidence="3 5">DSM 10309</strain>
    </source>
</reference>
<dbReference type="PANTHER" id="PTHR12147">
    <property type="entry name" value="METALLOPEPTIDASE M28 FAMILY MEMBER"/>
    <property type="match status" value="1"/>
</dbReference>
<reference evidence="2 4" key="1">
    <citation type="submission" date="2019-07" db="EMBL/GenBank/DDBJ databases">
        <title>Whole genome shotgun sequence of Frigoribacterium faeni NBRC 103066.</title>
        <authorList>
            <person name="Hosoyama A."/>
            <person name="Uohara A."/>
            <person name="Ohji S."/>
            <person name="Ichikawa N."/>
        </authorList>
    </citation>
    <scope>NUCLEOTIDE SEQUENCE [LARGE SCALE GENOMIC DNA]</scope>
    <source>
        <strain evidence="2 4">NBRC 103066</strain>
    </source>
</reference>
<dbReference type="SUPFAM" id="SSF53187">
    <property type="entry name" value="Zn-dependent exopeptidases"/>
    <property type="match status" value="1"/>
</dbReference>
<dbReference type="EMBL" id="BJUV01000007">
    <property type="protein sequence ID" value="GEK82669.1"/>
    <property type="molecule type" value="Genomic_DNA"/>
</dbReference>
<dbReference type="RefSeq" id="WP_146853568.1">
    <property type="nucleotide sequence ID" value="NZ_BAAAHR010000006.1"/>
</dbReference>
<accession>A0A7W3PJQ6</accession>
<dbReference type="Pfam" id="PF04389">
    <property type="entry name" value="Peptidase_M28"/>
    <property type="match status" value="1"/>
</dbReference>
<evidence type="ECO:0000313" key="3">
    <source>
        <dbReference type="EMBL" id="MBA8814077.1"/>
    </source>
</evidence>
<evidence type="ECO:0000313" key="4">
    <source>
        <dbReference type="Proteomes" id="UP000321154"/>
    </source>
</evidence>
<keyword evidence="4" id="KW-1185">Reference proteome</keyword>
<protein>
    <recommendedName>
        <fullName evidence="1">Peptidase M28 domain-containing protein</fullName>
    </recommendedName>
</protein>